<evidence type="ECO:0000256" key="3">
    <source>
        <dbReference type="ARBA" id="ARBA00022543"/>
    </source>
</evidence>
<comment type="subcellular location">
    <subcellularLocation>
        <location evidence="1">Membrane</location>
        <topology evidence="1">Multi-pass membrane protein</topology>
    </subcellularLocation>
</comment>
<dbReference type="SMART" id="SM01021">
    <property type="entry name" value="Bac_rhodopsin"/>
    <property type="match status" value="1"/>
</dbReference>
<keyword evidence="5 11" id="KW-0812">Transmembrane</keyword>
<dbReference type="PANTHER" id="PTHR28286">
    <property type="match status" value="1"/>
</dbReference>
<proteinExistence type="inferred from homology"/>
<evidence type="ECO:0000256" key="8">
    <source>
        <dbReference type="ARBA" id="ARBA00022991"/>
    </source>
</evidence>
<organism evidence="12 13">
    <name type="scientific">Lithohypha guttulata</name>
    <dbReference type="NCBI Taxonomy" id="1690604"/>
    <lineage>
        <taxon>Eukaryota</taxon>
        <taxon>Fungi</taxon>
        <taxon>Dikarya</taxon>
        <taxon>Ascomycota</taxon>
        <taxon>Pezizomycotina</taxon>
        <taxon>Eurotiomycetes</taxon>
        <taxon>Chaetothyriomycetidae</taxon>
        <taxon>Chaetothyriales</taxon>
        <taxon>Trichomeriaceae</taxon>
        <taxon>Lithohypha</taxon>
    </lineage>
</organism>
<dbReference type="InterPro" id="IPR043476">
    <property type="entry name" value="Yro2-like_7TM"/>
</dbReference>
<dbReference type="PROSITE" id="PS00327">
    <property type="entry name" value="BACTERIAL_OPSIN_RET"/>
    <property type="match status" value="1"/>
</dbReference>
<keyword evidence="9 11" id="KW-0472">Membrane</keyword>
<feature type="transmembrane region" description="Helical" evidence="11">
    <location>
        <begin position="167"/>
        <end position="187"/>
    </location>
</feature>
<evidence type="ECO:0000256" key="7">
    <source>
        <dbReference type="ARBA" id="ARBA00022989"/>
    </source>
</evidence>
<evidence type="ECO:0000313" key="12">
    <source>
        <dbReference type="EMBL" id="KAK5099083.1"/>
    </source>
</evidence>
<dbReference type="EMBL" id="JAVRRG010000011">
    <property type="protein sequence ID" value="KAK5099083.1"/>
    <property type="molecule type" value="Genomic_DNA"/>
</dbReference>
<name>A0ABR0KKH3_9EURO</name>
<dbReference type="PRINTS" id="PR00251">
    <property type="entry name" value="BACTRLOPSIN"/>
</dbReference>
<accession>A0ABR0KKH3</accession>
<evidence type="ECO:0000256" key="1">
    <source>
        <dbReference type="ARBA" id="ARBA00004141"/>
    </source>
</evidence>
<feature type="transmembrane region" description="Helical" evidence="11">
    <location>
        <begin position="199"/>
        <end position="221"/>
    </location>
</feature>
<evidence type="ECO:0000256" key="2">
    <source>
        <dbReference type="ARBA" id="ARBA00008130"/>
    </source>
</evidence>
<comment type="similarity">
    <text evidence="2">Belongs to the archaeal/bacterial/fungal opsin family.</text>
</comment>
<feature type="transmembrane region" description="Helical" evidence="11">
    <location>
        <begin position="236"/>
        <end position="256"/>
    </location>
</feature>
<dbReference type="SUPFAM" id="SSF81321">
    <property type="entry name" value="Family A G protein-coupled receptor-like"/>
    <property type="match status" value="1"/>
</dbReference>
<evidence type="ECO:0000256" key="11">
    <source>
        <dbReference type="SAM" id="Phobius"/>
    </source>
</evidence>
<dbReference type="PROSITE" id="PS00950">
    <property type="entry name" value="BACTERIAL_OPSIN_1"/>
    <property type="match status" value="1"/>
</dbReference>
<keyword evidence="10" id="KW-0675">Receptor</keyword>
<evidence type="ECO:0000256" key="4">
    <source>
        <dbReference type="ARBA" id="ARBA00022606"/>
    </source>
</evidence>
<dbReference type="Proteomes" id="UP001345013">
    <property type="component" value="Unassembled WGS sequence"/>
</dbReference>
<evidence type="ECO:0000256" key="5">
    <source>
        <dbReference type="ARBA" id="ARBA00022692"/>
    </source>
</evidence>
<dbReference type="Pfam" id="PF01036">
    <property type="entry name" value="Bac_rhodopsin"/>
    <property type="match status" value="1"/>
</dbReference>
<keyword evidence="4" id="KW-0716">Sensory transduction</keyword>
<protein>
    <recommendedName>
        <fullName evidence="14">Rhodopsin</fullName>
    </recommendedName>
</protein>
<dbReference type="InterPro" id="IPR001425">
    <property type="entry name" value="Arc/bac/fun_rhodopsins"/>
</dbReference>
<feature type="transmembrane region" description="Helical" evidence="11">
    <location>
        <begin position="141"/>
        <end position="161"/>
    </location>
</feature>
<keyword evidence="3" id="KW-0600">Photoreceptor protein</keyword>
<evidence type="ECO:0008006" key="14">
    <source>
        <dbReference type="Google" id="ProtNLM"/>
    </source>
</evidence>
<feature type="transmembrane region" description="Helical" evidence="11">
    <location>
        <begin position="64"/>
        <end position="83"/>
    </location>
</feature>
<dbReference type="CDD" id="cd15239">
    <property type="entry name" value="7tm_YRO2_fungal-like"/>
    <property type="match status" value="1"/>
</dbReference>
<dbReference type="PANTHER" id="PTHR28286:SF1">
    <property type="entry name" value="30 KDA HEAT SHOCK PROTEIN-RELATED"/>
    <property type="match status" value="1"/>
</dbReference>
<dbReference type="InterPro" id="IPR018229">
    <property type="entry name" value="Rhodopsin_retinal_BS"/>
</dbReference>
<sequence>MSSDLLVARNNALNVNPNMVNGKSVDIAITTHGSSFYYAICAIMGTVAFGVIGLSYLKPREDRIFFYITAAINFTACIAYFTMGSNLGWTPIDVEWLRPRGSEVFGINREIFYVRYVDWFVTTPLLLMDLLLTAAMPWPTITWIIFLDWVMIVTGLVGALVKSRYKFGFFAAGCVAMFGIFWELAFASRKQAKALGSDVNRVFVSCGVLTLFIWCLYPIAWGVCEGGNLITPDSEAVFYGVLDFIAKPVFSIALIFGHWNISPARLGLQIKYGHPTGHAHDHNIEKDRQGDGQTSGAQA</sequence>
<reference evidence="12 13" key="1">
    <citation type="submission" date="2023-08" db="EMBL/GenBank/DDBJ databases">
        <title>Black Yeasts Isolated from many extreme environments.</title>
        <authorList>
            <person name="Coleine C."/>
            <person name="Stajich J.E."/>
            <person name="Selbmann L."/>
        </authorList>
    </citation>
    <scope>NUCLEOTIDE SEQUENCE [LARGE SCALE GENOMIC DNA]</scope>
    <source>
        <strain evidence="12 13">CCFEE 5885</strain>
    </source>
</reference>
<dbReference type="Gene3D" id="1.20.1070.10">
    <property type="entry name" value="Rhodopsin 7-helix transmembrane proteins"/>
    <property type="match status" value="1"/>
</dbReference>
<gene>
    <name evidence="12" type="ORF">LTR24_001484</name>
</gene>
<keyword evidence="6" id="KW-0681">Retinal protein</keyword>
<evidence type="ECO:0000256" key="6">
    <source>
        <dbReference type="ARBA" id="ARBA00022925"/>
    </source>
</evidence>
<feature type="transmembrane region" description="Helical" evidence="11">
    <location>
        <begin position="36"/>
        <end position="57"/>
    </location>
</feature>
<evidence type="ECO:0000256" key="10">
    <source>
        <dbReference type="ARBA" id="ARBA00023170"/>
    </source>
</evidence>
<keyword evidence="7 11" id="KW-1133">Transmembrane helix</keyword>
<evidence type="ECO:0000256" key="9">
    <source>
        <dbReference type="ARBA" id="ARBA00023136"/>
    </source>
</evidence>
<keyword evidence="13" id="KW-1185">Reference proteome</keyword>
<evidence type="ECO:0000313" key="13">
    <source>
        <dbReference type="Proteomes" id="UP001345013"/>
    </source>
</evidence>
<keyword evidence="8" id="KW-0157">Chromophore</keyword>
<comment type="caution">
    <text evidence="12">The sequence shown here is derived from an EMBL/GenBank/DDBJ whole genome shotgun (WGS) entry which is preliminary data.</text>
</comment>